<dbReference type="PROSITE" id="PS51257">
    <property type="entry name" value="PROKAR_LIPOPROTEIN"/>
    <property type="match status" value="1"/>
</dbReference>
<dbReference type="Proteomes" id="UP000055590">
    <property type="component" value="Chromosome"/>
</dbReference>
<dbReference type="PATRIC" id="fig|1391653.3.peg.2893"/>
<feature type="domain" description="DUF6851" evidence="2">
    <location>
        <begin position="405"/>
        <end position="543"/>
    </location>
</feature>
<keyword evidence="1" id="KW-0732">Signal</keyword>
<dbReference type="Gene3D" id="1.10.606.10">
    <property type="entry name" value="Vanadium-containing Chloroperoxidase, domain 2"/>
    <property type="match status" value="1"/>
</dbReference>
<name>A0A0K1PFV9_9BACT</name>
<dbReference type="InterPro" id="IPR049283">
    <property type="entry name" value="DUF6851"/>
</dbReference>
<dbReference type="CDD" id="cd03398">
    <property type="entry name" value="PAP2_haloperoxidase"/>
    <property type="match status" value="1"/>
</dbReference>
<evidence type="ECO:0000259" key="2">
    <source>
        <dbReference type="Pfam" id="PF21167"/>
    </source>
</evidence>
<dbReference type="EMBL" id="CP012332">
    <property type="protein sequence ID" value="AKU92392.1"/>
    <property type="molecule type" value="Genomic_DNA"/>
</dbReference>
<gene>
    <name evidence="3" type="ORF">AKJ08_2779</name>
</gene>
<proteinExistence type="predicted"/>
<feature type="signal peptide" evidence="1">
    <location>
        <begin position="1"/>
        <end position="21"/>
    </location>
</feature>
<dbReference type="STRING" id="1391653.AKJ08_2779"/>
<organism evidence="3 4">
    <name type="scientific">Vulgatibacter incomptus</name>
    <dbReference type="NCBI Taxonomy" id="1391653"/>
    <lineage>
        <taxon>Bacteria</taxon>
        <taxon>Pseudomonadati</taxon>
        <taxon>Myxococcota</taxon>
        <taxon>Myxococcia</taxon>
        <taxon>Myxococcales</taxon>
        <taxon>Cystobacterineae</taxon>
        <taxon>Vulgatibacteraceae</taxon>
        <taxon>Vulgatibacter</taxon>
    </lineage>
</organism>
<keyword evidence="4" id="KW-1185">Reference proteome</keyword>
<dbReference type="GO" id="GO:0004601">
    <property type="term" value="F:peroxidase activity"/>
    <property type="evidence" value="ECO:0007669"/>
    <property type="project" value="InterPro"/>
</dbReference>
<dbReference type="KEGG" id="vin:AKJ08_2779"/>
<reference evidence="3 4" key="1">
    <citation type="submission" date="2015-08" db="EMBL/GenBank/DDBJ databases">
        <authorList>
            <person name="Babu N.S."/>
            <person name="Beckwith C.J."/>
            <person name="Beseler K.G."/>
            <person name="Brison A."/>
            <person name="Carone J.V."/>
            <person name="Caskin T.P."/>
            <person name="Diamond M."/>
            <person name="Durham M.E."/>
            <person name="Foxe J.M."/>
            <person name="Go M."/>
            <person name="Henderson B.A."/>
            <person name="Jones I.B."/>
            <person name="McGettigan J.A."/>
            <person name="Micheletti S.J."/>
            <person name="Nasrallah M.E."/>
            <person name="Ortiz D."/>
            <person name="Piller C.R."/>
            <person name="Privatt S.R."/>
            <person name="Schneider S.L."/>
            <person name="Sharp S."/>
            <person name="Smith T.C."/>
            <person name="Stanton J.D."/>
            <person name="Ullery H.E."/>
            <person name="Wilson R.J."/>
            <person name="Serrano M.G."/>
            <person name="Buck G."/>
            <person name="Lee V."/>
            <person name="Wang Y."/>
            <person name="Carvalho R."/>
            <person name="Voegtly L."/>
            <person name="Shi R."/>
            <person name="Duckworth R."/>
            <person name="Johnson A."/>
            <person name="Loviza R."/>
            <person name="Walstead R."/>
            <person name="Shah Z."/>
            <person name="Kiflezghi M."/>
            <person name="Wade K."/>
            <person name="Ball S.L."/>
            <person name="Bradley K.W."/>
            <person name="Asai D.J."/>
            <person name="Bowman C.A."/>
            <person name="Russell D.A."/>
            <person name="Pope W.H."/>
            <person name="Jacobs-Sera D."/>
            <person name="Hendrix R.W."/>
            <person name="Hatfull G.F."/>
        </authorList>
    </citation>
    <scope>NUCLEOTIDE SEQUENCE [LARGE SCALE GENOMIC DNA]</scope>
    <source>
        <strain evidence="3 4">DSM 27710</strain>
    </source>
</reference>
<dbReference type="InterPro" id="IPR016119">
    <property type="entry name" value="Br/Cl_peroxidase_C"/>
</dbReference>
<protein>
    <recommendedName>
        <fullName evidence="2">DUF6851 domain-containing protein</fullName>
    </recommendedName>
</protein>
<evidence type="ECO:0000313" key="3">
    <source>
        <dbReference type="EMBL" id="AKU92392.1"/>
    </source>
</evidence>
<dbReference type="PANTHER" id="PTHR34599">
    <property type="entry name" value="PEROXIDASE-RELATED"/>
    <property type="match status" value="1"/>
</dbReference>
<dbReference type="InterPro" id="IPR036938">
    <property type="entry name" value="PAP2/HPO_sf"/>
</dbReference>
<accession>A0A0K1PFV9</accession>
<dbReference type="InterPro" id="IPR052559">
    <property type="entry name" value="V-haloperoxidase"/>
</dbReference>
<dbReference type="SUPFAM" id="SSF48317">
    <property type="entry name" value="Acid phosphatase/Vanadium-dependent haloperoxidase"/>
    <property type="match status" value="1"/>
</dbReference>
<dbReference type="Pfam" id="PF21167">
    <property type="entry name" value="DUF6851"/>
    <property type="match status" value="1"/>
</dbReference>
<evidence type="ECO:0000256" key="1">
    <source>
        <dbReference type="SAM" id="SignalP"/>
    </source>
</evidence>
<dbReference type="AlphaFoldDB" id="A0A0K1PFV9"/>
<sequence length="945" mass="99530">MKFDIRALRAGIVLVFAASLAACGGDSPGGPHADEPWQLVARDGAEALLAVGGRSSTDVFAVGADRGRGPLVLHYDGAAWSRVDTGHRGDLWWVFAVPGGKVLMGGAAATVLEYDGSAFTRMKTPGLARHTIYGIWGRSPNDVYAVGSLSGRSGFVWHFDGSEWRDLPLPLDELPRTADGDIPGFFKVSGDANDVWIVGARGVILRSHGGGPLERIASGTDTRLLTIDAAGGRVAAVGGEGSGALVELGDGGTFVDHAPEACPLLQGIALASDGRGVAVGMSGIVLERKGGSWERVNHRLSVEAESLHAVWGDEKGGIWAVGGNVLTSRLDGGVLLHRGSGLPAVPEALLKLPKQPDGPATCPAAAIDPAPGGSIARRWNEQILGAIRRDLPQPGVHARNLFHLSAAIWDAWAAYDPAADGVFFVEKQIADDVVADRQEAISHAAFGVLSHRYRRAIGGDTSLACFRSFMEKLGYDPDDTRVEGDSPASVGNRIAAAIIAAGADDGANEANAYADTTGFKSVNPPLVVDDPGATLVDPSVWQPLDLAVSLTQNGILNSAGPQKYIGANWGLVTPFAMTREAGSATYHDPGPAPVFGPELRDHAVELIRLSAELGDEERIDLSPGSMGNNTLGQNDGHGRALNPATGQPYPTQSVARGDFGRVLAEFWADGPRSETPPGHWNVIANAVADSPGFSRRLGGEGLVLDPLEWDVKVYLALNGAVHDAAIAAWELKRAYLTVRPISLVRYMGGLGQSTDSAGPAFHADGLPLIPGLIEVVTKESSAPGERHAKLARFVGQVAIRSWRGEPGDRVHEVGGSGWIRAVDWMPYQLRTFVTPAFPGFISGHSTFSRAAAEVLVGVTGSEFFPGGLGEFVARPGYLTFEEGPSTEVRLQWATYYDAADQAGRSRLWGGIHVSPDDVAGRLVGHRVGLGALAHAEEFFEGRAVR</sequence>
<dbReference type="OrthoDB" id="8093255at2"/>
<evidence type="ECO:0000313" key="4">
    <source>
        <dbReference type="Proteomes" id="UP000055590"/>
    </source>
</evidence>
<dbReference type="PANTHER" id="PTHR34599:SF2">
    <property type="entry name" value="TRAF-TYPE DOMAIN-CONTAINING PROTEIN"/>
    <property type="match status" value="1"/>
</dbReference>
<dbReference type="RefSeq" id="WP_050726567.1">
    <property type="nucleotide sequence ID" value="NZ_CP012332.1"/>
</dbReference>
<feature type="chain" id="PRO_5005465726" description="DUF6851 domain-containing protein" evidence="1">
    <location>
        <begin position="22"/>
        <end position="945"/>
    </location>
</feature>